<dbReference type="OMA" id="ICNSLTM"/>
<dbReference type="GO" id="GO:0016020">
    <property type="term" value="C:membrane"/>
    <property type="evidence" value="ECO:0007669"/>
    <property type="project" value="UniProtKB-UniRule"/>
</dbReference>
<organism evidence="5 6">
    <name type="scientific">Coffea canephora</name>
    <name type="common">Robusta coffee</name>
    <dbReference type="NCBI Taxonomy" id="49390"/>
    <lineage>
        <taxon>Eukaryota</taxon>
        <taxon>Viridiplantae</taxon>
        <taxon>Streptophyta</taxon>
        <taxon>Embryophyta</taxon>
        <taxon>Tracheophyta</taxon>
        <taxon>Spermatophyta</taxon>
        <taxon>Magnoliopsida</taxon>
        <taxon>eudicotyledons</taxon>
        <taxon>Gunneridae</taxon>
        <taxon>Pentapetalae</taxon>
        <taxon>asterids</taxon>
        <taxon>lamiids</taxon>
        <taxon>Gentianales</taxon>
        <taxon>Rubiaceae</taxon>
        <taxon>Ixoroideae</taxon>
        <taxon>Gardenieae complex</taxon>
        <taxon>Bertiereae - Coffeeae clade</taxon>
        <taxon>Coffeeae</taxon>
        <taxon>Coffea</taxon>
    </lineage>
</organism>
<evidence type="ECO:0000256" key="1">
    <source>
        <dbReference type="PROSITE-ProRule" id="PRU01193"/>
    </source>
</evidence>
<dbReference type="GO" id="GO:0030026">
    <property type="term" value="P:intracellular manganese ion homeostasis"/>
    <property type="evidence" value="ECO:0007669"/>
    <property type="project" value="TreeGrafter"/>
</dbReference>
<evidence type="ECO:0000259" key="4">
    <source>
        <dbReference type="PROSITE" id="PS51846"/>
    </source>
</evidence>
<dbReference type="PANTHER" id="PTHR12064:SF36">
    <property type="entry name" value="DOMAIN-CONTAINING PROTEIN, PUTATIVE, EXPRESSED-RELATED"/>
    <property type="match status" value="1"/>
</dbReference>
<feature type="chain" id="PRO_5001655723" description="CNNM transmembrane domain-containing protein" evidence="3">
    <location>
        <begin position="23"/>
        <end position="132"/>
    </location>
</feature>
<accession>A0A068VAB5</accession>
<keyword evidence="3" id="KW-0732">Signal</keyword>
<keyword evidence="6" id="KW-1185">Reference proteome</keyword>
<dbReference type="AlphaFoldDB" id="A0A068VAB5"/>
<sequence length="132" mass="14275">MSGLTLGLVSLSLVDLEVLVKAGQPKGRKNAMKILPIVKNQHLLLCTLLICNSLTMEIYALLPAWATILISITLILAFGEIIPHAVCSRYGLSISAKLSIVVQLLVIVVFPISYPINEVLSPSQSQRASQLI</sequence>
<feature type="transmembrane region" description="Helical" evidence="2">
    <location>
        <begin position="90"/>
        <end position="114"/>
    </location>
</feature>
<dbReference type="PANTHER" id="PTHR12064">
    <property type="entry name" value="METAL TRANSPORTER CNNM"/>
    <property type="match status" value="1"/>
</dbReference>
<evidence type="ECO:0000313" key="6">
    <source>
        <dbReference type="Proteomes" id="UP000295252"/>
    </source>
</evidence>
<evidence type="ECO:0000256" key="2">
    <source>
        <dbReference type="SAM" id="Phobius"/>
    </source>
</evidence>
<feature type="transmembrane region" description="Helical" evidence="2">
    <location>
        <begin position="58"/>
        <end position="78"/>
    </location>
</feature>
<dbReference type="InterPro" id="IPR045095">
    <property type="entry name" value="ACDP"/>
</dbReference>
<dbReference type="InParanoid" id="A0A068VAB5"/>
<reference evidence="6" key="1">
    <citation type="journal article" date="2014" name="Science">
        <title>The coffee genome provides insight into the convergent evolution of caffeine biosynthesis.</title>
        <authorList>
            <person name="Denoeud F."/>
            <person name="Carretero-Paulet L."/>
            <person name="Dereeper A."/>
            <person name="Droc G."/>
            <person name="Guyot R."/>
            <person name="Pietrella M."/>
            <person name="Zheng C."/>
            <person name="Alberti A."/>
            <person name="Anthony F."/>
            <person name="Aprea G."/>
            <person name="Aury J.M."/>
            <person name="Bento P."/>
            <person name="Bernard M."/>
            <person name="Bocs S."/>
            <person name="Campa C."/>
            <person name="Cenci A."/>
            <person name="Combes M.C."/>
            <person name="Crouzillat D."/>
            <person name="Da Silva C."/>
            <person name="Daddiego L."/>
            <person name="De Bellis F."/>
            <person name="Dussert S."/>
            <person name="Garsmeur O."/>
            <person name="Gayraud T."/>
            <person name="Guignon V."/>
            <person name="Jahn K."/>
            <person name="Jamilloux V."/>
            <person name="Joet T."/>
            <person name="Labadie K."/>
            <person name="Lan T."/>
            <person name="Leclercq J."/>
            <person name="Lepelley M."/>
            <person name="Leroy T."/>
            <person name="Li L.T."/>
            <person name="Librado P."/>
            <person name="Lopez L."/>
            <person name="Munoz A."/>
            <person name="Noel B."/>
            <person name="Pallavicini A."/>
            <person name="Perrotta G."/>
            <person name="Poncet V."/>
            <person name="Pot D."/>
            <person name="Priyono X."/>
            <person name="Rigoreau M."/>
            <person name="Rouard M."/>
            <person name="Rozas J."/>
            <person name="Tranchant-Dubreuil C."/>
            <person name="VanBuren R."/>
            <person name="Zhang Q."/>
            <person name="Andrade A.C."/>
            <person name="Argout X."/>
            <person name="Bertrand B."/>
            <person name="de Kochko A."/>
            <person name="Graziosi G."/>
            <person name="Henry R.J."/>
            <person name="Jayarama X."/>
            <person name="Ming R."/>
            <person name="Nagai C."/>
            <person name="Rounsley S."/>
            <person name="Sankoff D."/>
            <person name="Giuliano G."/>
            <person name="Albert V.A."/>
            <person name="Wincker P."/>
            <person name="Lashermes P."/>
        </authorList>
    </citation>
    <scope>NUCLEOTIDE SEQUENCE [LARGE SCALE GENOMIC DNA]</scope>
    <source>
        <strain evidence="6">cv. DH200-94</strain>
    </source>
</reference>
<dbReference type="Pfam" id="PF01595">
    <property type="entry name" value="CNNM"/>
    <property type="match status" value="1"/>
</dbReference>
<dbReference type="Gramene" id="CDP17509">
    <property type="protein sequence ID" value="CDP17509"/>
    <property type="gene ID" value="GSCOC_T00011442001"/>
</dbReference>
<dbReference type="InterPro" id="IPR002550">
    <property type="entry name" value="CNNM"/>
</dbReference>
<evidence type="ECO:0000256" key="3">
    <source>
        <dbReference type="SAM" id="SignalP"/>
    </source>
</evidence>
<dbReference type="PhylomeDB" id="A0A068VAB5"/>
<keyword evidence="1 2" id="KW-1133">Transmembrane helix</keyword>
<dbReference type="GO" id="GO:0005737">
    <property type="term" value="C:cytoplasm"/>
    <property type="evidence" value="ECO:0007669"/>
    <property type="project" value="TreeGrafter"/>
</dbReference>
<dbReference type="Proteomes" id="UP000295252">
    <property type="component" value="Chromosome I"/>
</dbReference>
<name>A0A068VAB5_COFCA</name>
<proteinExistence type="predicted"/>
<gene>
    <name evidence="5" type="ORF">GSCOC_T00011442001</name>
</gene>
<dbReference type="EMBL" id="HG739250">
    <property type="protein sequence ID" value="CDP17509.1"/>
    <property type="molecule type" value="Genomic_DNA"/>
</dbReference>
<protein>
    <recommendedName>
        <fullName evidence="4">CNNM transmembrane domain-containing protein</fullName>
    </recommendedName>
</protein>
<evidence type="ECO:0000313" key="5">
    <source>
        <dbReference type="EMBL" id="CDP17509.1"/>
    </source>
</evidence>
<keyword evidence="1 2" id="KW-0812">Transmembrane</keyword>
<dbReference type="PROSITE" id="PS51846">
    <property type="entry name" value="CNNM"/>
    <property type="match status" value="1"/>
</dbReference>
<dbReference type="GO" id="GO:0010960">
    <property type="term" value="P:magnesium ion homeostasis"/>
    <property type="evidence" value="ECO:0007669"/>
    <property type="project" value="InterPro"/>
</dbReference>
<feature type="signal peptide" evidence="3">
    <location>
        <begin position="1"/>
        <end position="22"/>
    </location>
</feature>
<dbReference type="STRING" id="49390.A0A068VAB5"/>
<keyword evidence="1 2" id="KW-0472">Membrane</keyword>
<feature type="domain" description="CNNM transmembrane" evidence="4">
    <location>
        <begin position="1"/>
        <end position="132"/>
    </location>
</feature>